<feature type="region of interest" description="Disordered" evidence="1">
    <location>
        <begin position="25"/>
        <end position="55"/>
    </location>
</feature>
<dbReference type="Proteomes" id="UP000663722">
    <property type="component" value="Chromosome"/>
</dbReference>
<gene>
    <name evidence="2" type="ORF">dnm_074960</name>
</gene>
<protein>
    <submittedName>
        <fullName evidence="2">Uncharacterized protein</fullName>
    </submittedName>
</protein>
<dbReference type="RefSeq" id="WP_207679214.1">
    <property type="nucleotide sequence ID" value="NZ_CP061800.1"/>
</dbReference>
<accession>A0A975BTE0</accession>
<organism evidence="2 3">
    <name type="scientific">Desulfonema magnum</name>
    <dbReference type="NCBI Taxonomy" id="45655"/>
    <lineage>
        <taxon>Bacteria</taxon>
        <taxon>Pseudomonadati</taxon>
        <taxon>Thermodesulfobacteriota</taxon>
        <taxon>Desulfobacteria</taxon>
        <taxon>Desulfobacterales</taxon>
        <taxon>Desulfococcaceae</taxon>
        <taxon>Desulfonema</taxon>
    </lineage>
</organism>
<evidence type="ECO:0000313" key="3">
    <source>
        <dbReference type="Proteomes" id="UP000663722"/>
    </source>
</evidence>
<keyword evidence="3" id="KW-1185">Reference proteome</keyword>
<sequence>MHRCFFCQGFTSLFFSIRRTVSSSDIESARPGQTTRSAGNRKHNNDISEEENNIGQTVERLRKNYQQITWQRKTLSSDITHKGRLNIGICNAYLCHDKGKIGA</sequence>
<evidence type="ECO:0000313" key="2">
    <source>
        <dbReference type="EMBL" id="QTA91429.1"/>
    </source>
</evidence>
<dbReference type="AlphaFoldDB" id="A0A975BTE0"/>
<evidence type="ECO:0000256" key="1">
    <source>
        <dbReference type="SAM" id="MobiDB-lite"/>
    </source>
</evidence>
<dbReference type="KEGG" id="dmm:dnm_074960"/>
<proteinExistence type="predicted"/>
<dbReference type="EMBL" id="CP061800">
    <property type="protein sequence ID" value="QTA91429.1"/>
    <property type="molecule type" value="Genomic_DNA"/>
</dbReference>
<name>A0A975BTE0_9BACT</name>
<reference evidence="2" key="1">
    <citation type="journal article" date="2021" name="Microb. Physiol.">
        <title>Proteogenomic Insights into the Physiology of Marine, Sulfate-Reducing, Filamentous Desulfonema limicola and Desulfonema magnum.</title>
        <authorList>
            <person name="Schnaars V."/>
            <person name="Wohlbrand L."/>
            <person name="Scheve S."/>
            <person name="Hinrichs C."/>
            <person name="Reinhardt R."/>
            <person name="Rabus R."/>
        </authorList>
    </citation>
    <scope>NUCLEOTIDE SEQUENCE</scope>
    <source>
        <strain evidence="2">4be13</strain>
    </source>
</reference>
<feature type="compositionally biased region" description="Polar residues" evidence="1">
    <location>
        <begin position="25"/>
        <end position="38"/>
    </location>
</feature>